<keyword evidence="4" id="KW-1185">Reference proteome</keyword>
<dbReference type="NCBIfam" id="TIGR00756">
    <property type="entry name" value="PPR"/>
    <property type="match status" value="8"/>
</dbReference>
<dbReference type="InterPro" id="IPR011990">
    <property type="entry name" value="TPR-like_helical_dom_sf"/>
</dbReference>
<dbReference type="AlphaFoldDB" id="A0A200PYA7"/>
<evidence type="ECO:0000313" key="4">
    <source>
        <dbReference type="Proteomes" id="UP000195402"/>
    </source>
</evidence>
<proteinExistence type="predicted"/>
<dbReference type="STRING" id="56857.A0A200PYA7"/>
<dbReference type="PANTHER" id="PTHR47926">
    <property type="entry name" value="PENTATRICOPEPTIDE REPEAT-CONTAINING PROTEIN"/>
    <property type="match status" value="1"/>
</dbReference>
<dbReference type="GO" id="GO:0009451">
    <property type="term" value="P:RNA modification"/>
    <property type="evidence" value="ECO:0007669"/>
    <property type="project" value="InterPro"/>
</dbReference>
<dbReference type="InParanoid" id="A0A200PYA7"/>
<dbReference type="FunFam" id="1.25.40.10:FF:000158">
    <property type="entry name" value="pentatricopeptide repeat-containing protein At2g33680"/>
    <property type="match status" value="1"/>
</dbReference>
<gene>
    <name evidence="3" type="ORF">BVC80_6881g1</name>
</gene>
<name>A0A200PYA7_MACCD</name>
<dbReference type="Pfam" id="PF13041">
    <property type="entry name" value="PPR_2"/>
    <property type="match status" value="2"/>
</dbReference>
<dbReference type="Pfam" id="PF01535">
    <property type="entry name" value="PPR"/>
    <property type="match status" value="6"/>
</dbReference>
<sequence length="831" mass="93264">MVSAALFVTTPLIRRRFLRHINKNSTICSINFSSIHPPLPPLLFNEEFKFKFKHKQYHHHALSSSPSLLQQQQKLLQACSRARYLDDDSTKILHTLSITMDWSGSEHLDQPILISINNSLISAYASLGELSTSRKVFDRMSERNVVSYNSMIAAFSRPQHQEENELGGGGGGGGEAWQIFTQMMVLGFKPTQFTFGSLLSSSSSLNLAQGFQLHSLILKTGLLYVDAFSGTALLGLFGRLGKLDEALSLFDEMPTRNLVTWNSIISSFGRHGFVEESLVLFRELLRSEEVDHPSESSFVGVLSGFGFERGGLQDLKSVGEQIHVLVKKSGLEFYPSVANSVLNMYAKCSMGTCFAEQMFEEMLLFWDVVSWNIIIGTFARSDRPGKAFDLFLIMLQYGFLPTQTTFANVISSCSSLQNLNYGEVIHAKTVKNGFKSDVFVGSALVDFYAKCDNLEAAHLVFAELHIKNDISWNALISGYSIKGSRISIYLLQEMLRSGYQPNEFLFSAILKSALIQEMQQLHCLILRMGYQNNEYVFSSLIASYAMNGLISDALTFATALTPPLSPVSSNIIAGIYNRIGQYQETQKLLFQVEEHDIISWNILIAACARNGDYREVFELFKSMQMAQILPDNYTVMSLLSITSKLCNLALGSSIHGLIIKMDFKCCDIFVCNVLLDMYAKCGSLESSVKVFNEMTERKNLISWTSLVSALGLHGYAFEALERFREMELTGLKPDRVAFIAVLSACRHGGLVEEGMELFRRMKVSYGIEPDMDHYVCVVDLLARYGHLREAERLISSMPFRPNALIWRTFLEGCKRCNNVVEEQAVGQGRMF</sequence>
<comment type="caution">
    <text evidence="3">The sequence shown here is derived from an EMBL/GenBank/DDBJ whole genome shotgun (WGS) entry which is preliminary data.</text>
</comment>
<dbReference type="FunCoup" id="A0A200PYA7">
    <property type="interactions" value="531"/>
</dbReference>
<dbReference type="GO" id="GO:0099402">
    <property type="term" value="P:plant organ development"/>
    <property type="evidence" value="ECO:0007669"/>
    <property type="project" value="UniProtKB-ARBA"/>
</dbReference>
<dbReference type="InterPro" id="IPR002885">
    <property type="entry name" value="PPR_rpt"/>
</dbReference>
<feature type="repeat" description="PPR" evidence="2">
    <location>
        <begin position="699"/>
        <end position="733"/>
    </location>
</feature>
<protein>
    <submittedName>
        <fullName evidence="3">Pentatricopeptide repeat</fullName>
    </submittedName>
</protein>
<feature type="repeat" description="PPR" evidence="2">
    <location>
        <begin position="667"/>
        <end position="697"/>
    </location>
</feature>
<dbReference type="GO" id="GO:0003723">
    <property type="term" value="F:RNA binding"/>
    <property type="evidence" value="ECO:0007669"/>
    <property type="project" value="InterPro"/>
</dbReference>
<evidence type="ECO:0000256" key="1">
    <source>
        <dbReference type="ARBA" id="ARBA00022737"/>
    </source>
</evidence>
<feature type="repeat" description="PPR" evidence="2">
    <location>
        <begin position="257"/>
        <end position="287"/>
    </location>
</feature>
<dbReference type="PROSITE" id="PS51375">
    <property type="entry name" value="PPR"/>
    <property type="match status" value="7"/>
</dbReference>
<dbReference type="Gene3D" id="1.25.40.10">
    <property type="entry name" value="Tetratricopeptide repeat domain"/>
    <property type="match status" value="6"/>
</dbReference>
<evidence type="ECO:0000256" key="2">
    <source>
        <dbReference type="PROSITE-ProRule" id="PRU00708"/>
    </source>
</evidence>
<dbReference type="FunFam" id="1.25.40.10:FF:000285">
    <property type="entry name" value="Pentatricopeptide repeat-containing protein, chloroplastic"/>
    <property type="match status" value="1"/>
</dbReference>
<dbReference type="EMBL" id="MVGT01003806">
    <property type="protein sequence ID" value="OVA03177.1"/>
    <property type="molecule type" value="Genomic_DNA"/>
</dbReference>
<reference evidence="3 4" key="1">
    <citation type="journal article" date="2017" name="Mol. Plant">
        <title>The Genome of Medicinal Plant Macleaya cordata Provides New Insights into Benzylisoquinoline Alkaloids Metabolism.</title>
        <authorList>
            <person name="Liu X."/>
            <person name="Liu Y."/>
            <person name="Huang P."/>
            <person name="Ma Y."/>
            <person name="Qing Z."/>
            <person name="Tang Q."/>
            <person name="Cao H."/>
            <person name="Cheng P."/>
            <person name="Zheng Y."/>
            <person name="Yuan Z."/>
            <person name="Zhou Y."/>
            <person name="Liu J."/>
            <person name="Tang Z."/>
            <person name="Zhuo Y."/>
            <person name="Zhang Y."/>
            <person name="Yu L."/>
            <person name="Huang J."/>
            <person name="Yang P."/>
            <person name="Peng Q."/>
            <person name="Zhang J."/>
            <person name="Jiang W."/>
            <person name="Zhang Z."/>
            <person name="Lin K."/>
            <person name="Ro D.K."/>
            <person name="Chen X."/>
            <person name="Xiong X."/>
            <person name="Shang Y."/>
            <person name="Huang S."/>
            <person name="Zeng J."/>
        </authorList>
    </citation>
    <scope>NUCLEOTIDE SEQUENCE [LARGE SCALE GENOMIC DNA]</scope>
    <source>
        <strain evidence="4">cv. BLH2017</strain>
        <tissue evidence="3">Root</tissue>
    </source>
</reference>
<dbReference type="FunFam" id="1.25.40.10:FF:001096">
    <property type="entry name" value="Pentatricopeptide repeat-containing protein"/>
    <property type="match status" value="1"/>
</dbReference>
<dbReference type="OrthoDB" id="1913111at2759"/>
<keyword evidence="1" id="KW-0677">Repeat</keyword>
<dbReference type="Proteomes" id="UP000195402">
    <property type="component" value="Unassembled WGS sequence"/>
</dbReference>
<evidence type="ECO:0000313" key="3">
    <source>
        <dbReference type="EMBL" id="OVA03177.1"/>
    </source>
</evidence>
<dbReference type="InterPro" id="IPR046960">
    <property type="entry name" value="PPR_At4g14850-like_plant"/>
</dbReference>
<dbReference type="OMA" id="EPDMDHY"/>
<feature type="repeat" description="PPR" evidence="2">
    <location>
        <begin position="596"/>
        <end position="630"/>
    </location>
</feature>
<accession>A0A200PYA7</accession>
<feature type="repeat" description="PPR" evidence="2">
    <location>
        <begin position="226"/>
        <end position="256"/>
    </location>
</feature>
<organism evidence="3 4">
    <name type="scientific">Macleaya cordata</name>
    <name type="common">Five-seeded plume-poppy</name>
    <name type="synonym">Bocconia cordata</name>
    <dbReference type="NCBI Taxonomy" id="56857"/>
    <lineage>
        <taxon>Eukaryota</taxon>
        <taxon>Viridiplantae</taxon>
        <taxon>Streptophyta</taxon>
        <taxon>Embryophyta</taxon>
        <taxon>Tracheophyta</taxon>
        <taxon>Spermatophyta</taxon>
        <taxon>Magnoliopsida</taxon>
        <taxon>Ranunculales</taxon>
        <taxon>Papaveraceae</taxon>
        <taxon>Papaveroideae</taxon>
        <taxon>Macleaya</taxon>
    </lineage>
</organism>
<dbReference type="PANTHER" id="PTHR47926:SF423">
    <property type="entry name" value="REPEAT-CONTAINING PROTEIN, PUTATIVE-RELATED"/>
    <property type="match status" value="1"/>
</dbReference>
<feature type="repeat" description="PPR" evidence="2">
    <location>
        <begin position="734"/>
        <end position="769"/>
    </location>
</feature>
<feature type="repeat" description="PPR" evidence="2">
    <location>
        <begin position="367"/>
        <end position="401"/>
    </location>
</feature>